<reference evidence="5" key="1">
    <citation type="submission" date="2025-08" db="UniProtKB">
        <authorList>
            <consortium name="RefSeq"/>
        </authorList>
    </citation>
    <scope>IDENTIFICATION</scope>
</reference>
<proteinExistence type="predicted"/>
<dbReference type="InterPro" id="IPR050540">
    <property type="entry name" value="F-actin_Monoox_Mical"/>
</dbReference>
<feature type="coiled-coil region" evidence="1">
    <location>
        <begin position="803"/>
        <end position="830"/>
    </location>
</feature>
<evidence type="ECO:0000256" key="2">
    <source>
        <dbReference type="SAM" id="MobiDB-lite"/>
    </source>
</evidence>
<feature type="region of interest" description="Disordered" evidence="2">
    <location>
        <begin position="44"/>
        <end position="87"/>
    </location>
</feature>
<feature type="compositionally biased region" description="Low complexity" evidence="2">
    <location>
        <begin position="495"/>
        <end position="514"/>
    </location>
</feature>
<organism evidence="4 5">
    <name type="scientific">Heterocephalus glaber</name>
    <name type="common">Naked mole rat</name>
    <dbReference type="NCBI Taxonomy" id="10181"/>
    <lineage>
        <taxon>Eukaryota</taxon>
        <taxon>Metazoa</taxon>
        <taxon>Chordata</taxon>
        <taxon>Craniata</taxon>
        <taxon>Vertebrata</taxon>
        <taxon>Euteleostomi</taxon>
        <taxon>Mammalia</taxon>
        <taxon>Eutheria</taxon>
        <taxon>Euarchontoglires</taxon>
        <taxon>Glires</taxon>
        <taxon>Rodentia</taxon>
        <taxon>Hystricomorpha</taxon>
        <taxon>Bathyergidae</taxon>
        <taxon>Heterocephalus</taxon>
    </lineage>
</organism>
<name>A0AAX6TGK4_HETGA</name>
<feature type="coiled-coil region" evidence="1">
    <location>
        <begin position="718"/>
        <end position="757"/>
    </location>
</feature>
<dbReference type="Proteomes" id="UP000694906">
    <property type="component" value="Unplaced"/>
</dbReference>
<dbReference type="PANTHER" id="PTHR23167:SF39">
    <property type="entry name" value="[F-ACTIN]-MONOOXYGENASE MICAL2"/>
    <property type="match status" value="1"/>
</dbReference>
<feature type="compositionally biased region" description="Low complexity" evidence="2">
    <location>
        <begin position="201"/>
        <end position="223"/>
    </location>
</feature>
<feature type="region of interest" description="Disordered" evidence="2">
    <location>
        <begin position="1"/>
        <end position="31"/>
    </location>
</feature>
<gene>
    <name evidence="5" type="primary">Micalcl</name>
</gene>
<dbReference type="AlphaFoldDB" id="A0AAX6TGK4"/>
<dbReference type="PANTHER" id="PTHR23167">
    <property type="entry name" value="CALPONIN HOMOLOGY DOMAIN-CONTAINING PROTEIN DDB_G0272472-RELATED"/>
    <property type="match status" value="1"/>
</dbReference>
<keyword evidence="4" id="KW-1185">Reference proteome</keyword>
<feature type="domain" description="BMERB" evidence="3">
    <location>
        <begin position="727"/>
        <end position="877"/>
    </location>
</feature>
<feature type="compositionally biased region" description="Low complexity" evidence="2">
    <location>
        <begin position="683"/>
        <end position="693"/>
    </location>
</feature>
<feature type="region of interest" description="Disordered" evidence="2">
    <location>
        <begin position="633"/>
        <end position="713"/>
    </location>
</feature>
<evidence type="ECO:0000256" key="1">
    <source>
        <dbReference type="SAM" id="Coils"/>
    </source>
</evidence>
<dbReference type="GeneID" id="101714288"/>
<feature type="region of interest" description="Disordered" evidence="2">
    <location>
        <begin position="284"/>
        <end position="359"/>
    </location>
</feature>
<evidence type="ECO:0000259" key="3">
    <source>
        <dbReference type="PROSITE" id="PS51848"/>
    </source>
</evidence>
<accession>A0AAX6TGK4</accession>
<keyword evidence="1" id="KW-0175">Coiled coil</keyword>
<dbReference type="SMART" id="SM01203">
    <property type="entry name" value="DUF3585"/>
    <property type="match status" value="1"/>
</dbReference>
<evidence type="ECO:0000313" key="4">
    <source>
        <dbReference type="Proteomes" id="UP000694906"/>
    </source>
</evidence>
<dbReference type="InterPro" id="IPR022735">
    <property type="entry name" value="bMERB_dom"/>
</dbReference>
<feature type="compositionally biased region" description="Polar residues" evidence="2">
    <location>
        <begin position="69"/>
        <end position="82"/>
    </location>
</feature>
<dbReference type="PROSITE" id="PS51848">
    <property type="entry name" value="BMERB"/>
    <property type="match status" value="1"/>
</dbReference>
<feature type="compositionally biased region" description="Basic and acidic residues" evidence="2">
    <location>
        <begin position="309"/>
        <end position="326"/>
    </location>
</feature>
<feature type="region of interest" description="Disordered" evidence="2">
    <location>
        <begin position="106"/>
        <end position="246"/>
    </location>
</feature>
<dbReference type="CTD" id="119865011"/>
<feature type="compositionally biased region" description="Basic and acidic residues" evidence="2">
    <location>
        <begin position="349"/>
        <end position="359"/>
    </location>
</feature>
<protein>
    <submittedName>
        <fullName evidence="5">MICAL C-terminal-like protein isoform X1</fullName>
    </submittedName>
</protein>
<dbReference type="Pfam" id="PF12130">
    <property type="entry name" value="bMERB_dom"/>
    <property type="match status" value="1"/>
</dbReference>
<dbReference type="RefSeq" id="XP_021119466.1">
    <property type="nucleotide sequence ID" value="XM_021263807.1"/>
</dbReference>
<sequence>MKGQSGGIRVDPRPCPPPPHPDPWRIRCPAGALGPTVSLAPVLLSADAPTSPKKPKSIAEPQPSDMASEATSPLPSEWTSVRFSPGEDTVGQDVLAVCILVDCENSSSDTESDYGDSEGPSTKPCEERPQQPESLPLPKPLFRHNSLREPLTRAASPQGPEEPHAGHALQRANSFQDPAPSKHQNWRKFPSNLIPANKRTLSPSKKLSPLPLSSSSSPSSSSSASVPGHPLDHSAPPQVSSDHCCPSAPIFLRRARTQGASKEMSLYLPHSEVLERAEYCLVSPGGDSLKSPVEMASRGCQETGAPPEGTRRPHRDPLLTEGKDRSLPNQEQCLRAEEDPGEGSIGPKRGQEGRSELAERTSGLKKLVLTQEQKNMLLDWNDSCLHSAPLQLGERLSRESARNGRAGPVLSAVHPLSLARGGKETLAAQTEAPEGAVQALEQRSVPPPKSPLRLITDAIRKSMEQLFHTSDGGGKKVWAKPEPETWPPGQHALPSTSSFSLWKSGSSKNGSQQSPGRHAASRSSTFFSLGSPARRAAQSSDLCRSDPDHRLPNQPPTMFSTFTSPPCSNTDDVPALLEKVSLQEALANPSRAPKRRTSLFSSFRTKDKSFESFLQESKQRKDIRDLFSSSKGRMLSGNSCSSREKLRPPFRSTSLRWTSGHPPPAGHAGSRHHRVGVQVTEATSSLSSITSSSADEEFDPQLSPGSQEKETLKRRRKLEKATKQLVKQEELKRLHKAQAIQRQLEEVEERQRASEIQGVRLEKALRGEAADSGTQDEAQLLQEWFKLVLEKNKLMRYESELLIMAQELELEDHQSRLEQKLREKMLKEESQKDENDLNEEQEIFTKMMQVIKQRDELVDSLEEQRIKEKAEDQHFESFVFSRGCQLSRT</sequence>
<feature type="region of interest" description="Disordered" evidence="2">
    <location>
        <begin position="424"/>
        <end position="566"/>
    </location>
</feature>
<evidence type="ECO:0000313" key="5">
    <source>
        <dbReference type="RefSeq" id="XP_021119466.1"/>
    </source>
</evidence>
<feature type="compositionally biased region" description="Low complexity" evidence="2">
    <location>
        <begin position="556"/>
        <end position="566"/>
    </location>
</feature>